<keyword evidence="17 20" id="KW-0961">Cell wall biogenesis/degradation</keyword>
<keyword evidence="14 20" id="KW-0573">Peptidoglycan synthesis</keyword>
<dbReference type="GO" id="GO:0071555">
    <property type="term" value="P:cell wall organization"/>
    <property type="evidence" value="ECO:0007669"/>
    <property type="project" value="UniProtKB-KW"/>
</dbReference>
<keyword evidence="11 20" id="KW-0274">FAD</keyword>
<evidence type="ECO:0000313" key="22">
    <source>
        <dbReference type="EMBL" id="KRG18380.1"/>
    </source>
</evidence>
<dbReference type="PANTHER" id="PTHR21071:SF4">
    <property type="entry name" value="UDP-N-ACETYLENOLPYRUVOYLGLUCOSAMINE REDUCTASE"/>
    <property type="match status" value="1"/>
</dbReference>
<dbReference type="Proteomes" id="UP000051494">
    <property type="component" value="Unassembled WGS sequence"/>
</dbReference>
<comment type="pathway">
    <text evidence="4 20">Cell wall biogenesis; peptidoglycan biosynthesis.</text>
</comment>
<evidence type="ECO:0000256" key="1">
    <source>
        <dbReference type="ARBA" id="ARBA00001974"/>
    </source>
</evidence>
<accession>A0A0Q9YCT2</accession>
<dbReference type="PROSITE" id="PS51387">
    <property type="entry name" value="FAD_PCMH"/>
    <property type="match status" value="1"/>
</dbReference>
<dbReference type="InterPro" id="IPR003170">
    <property type="entry name" value="MurB"/>
</dbReference>
<evidence type="ECO:0000256" key="2">
    <source>
        <dbReference type="ARBA" id="ARBA00003921"/>
    </source>
</evidence>
<dbReference type="InterPro" id="IPR016169">
    <property type="entry name" value="FAD-bd_PCMH_sub2"/>
</dbReference>
<evidence type="ECO:0000256" key="13">
    <source>
        <dbReference type="ARBA" id="ARBA00022960"/>
    </source>
</evidence>
<evidence type="ECO:0000256" key="7">
    <source>
        <dbReference type="ARBA" id="ARBA00015188"/>
    </source>
</evidence>
<evidence type="ECO:0000256" key="8">
    <source>
        <dbReference type="ARBA" id="ARBA00022490"/>
    </source>
</evidence>
<comment type="function">
    <text evidence="2 20">Cell wall formation.</text>
</comment>
<dbReference type="InterPro" id="IPR016167">
    <property type="entry name" value="FAD-bd_PCMH_sub1"/>
</dbReference>
<dbReference type="Pfam" id="PF02873">
    <property type="entry name" value="MurB_C"/>
    <property type="match status" value="1"/>
</dbReference>
<keyword evidence="24" id="KW-1185">Reference proteome</keyword>
<comment type="similarity">
    <text evidence="5 20">Belongs to the MurB family.</text>
</comment>
<dbReference type="AlphaFoldDB" id="A0A0Q9YCT2"/>
<name>A0A0Q9YCT2_9GAMM</name>
<evidence type="ECO:0000256" key="5">
    <source>
        <dbReference type="ARBA" id="ARBA00010485"/>
    </source>
</evidence>
<proteinExistence type="inferred from homology"/>
<dbReference type="GO" id="GO:0005829">
    <property type="term" value="C:cytosol"/>
    <property type="evidence" value="ECO:0007669"/>
    <property type="project" value="TreeGrafter"/>
</dbReference>
<evidence type="ECO:0000256" key="10">
    <source>
        <dbReference type="ARBA" id="ARBA00022630"/>
    </source>
</evidence>
<dbReference type="EC" id="1.3.1.98" evidence="6 20"/>
<dbReference type="NCBIfam" id="TIGR00179">
    <property type="entry name" value="murB"/>
    <property type="match status" value="1"/>
</dbReference>
<comment type="cofactor">
    <cofactor evidence="1 20">
        <name>FAD</name>
        <dbReference type="ChEBI" id="CHEBI:57692"/>
    </cofactor>
</comment>
<dbReference type="InterPro" id="IPR016166">
    <property type="entry name" value="FAD-bd_PCMH"/>
</dbReference>
<dbReference type="EMBL" id="LKHV02000001">
    <property type="protein sequence ID" value="MCS5708141.1"/>
    <property type="molecule type" value="Genomic_DNA"/>
</dbReference>
<dbReference type="RefSeq" id="WP_083477350.1">
    <property type="nucleotide sequence ID" value="NZ_LKHV02000001.1"/>
</dbReference>
<reference evidence="23" key="3">
    <citation type="submission" date="2021-06" db="EMBL/GenBank/DDBJ databases">
        <title>Genomic Description and Analysis of Intracellular Bacteria, Candidatus Berkiella cookevillensis and Candidatus Berkiella aquae.</title>
        <authorList>
            <person name="Kidane D.T."/>
            <person name="Mehari Y.T."/>
            <person name="Rice F.C."/>
            <person name="Arivett B.A."/>
            <person name="Farone A.L."/>
            <person name="Berk S.G."/>
            <person name="Farone M.B."/>
        </authorList>
    </citation>
    <scope>NUCLEOTIDE SEQUENCE</scope>
    <source>
        <strain evidence="23">CC99</strain>
    </source>
</reference>
<feature type="active site" evidence="20">
    <location>
        <position position="301"/>
    </location>
</feature>
<evidence type="ECO:0000313" key="24">
    <source>
        <dbReference type="Proteomes" id="UP000051494"/>
    </source>
</evidence>
<feature type="active site" description="Proton donor" evidence="20">
    <location>
        <position position="231"/>
    </location>
</feature>
<feature type="domain" description="FAD-binding PCMH-type" evidence="21">
    <location>
        <begin position="31"/>
        <end position="224"/>
    </location>
</feature>
<dbReference type="GO" id="GO:0008762">
    <property type="term" value="F:UDP-N-acetylmuramate dehydrogenase activity"/>
    <property type="evidence" value="ECO:0007669"/>
    <property type="project" value="UniProtKB-UniRule"/>
</dbReference>
<dbReference type="Pfam" id="PF01565">
    <property type="entry name" value="FAD_binding_4"/>
    <property type="match status" value="1"/>
</dbReference>
<evidence type="ECO:0000256" key="11">
    <source>
        <dbReference type="ARBA" id="ARBA00022827"/>
    </source>
</evidence>
<dbReference type="GO" id="GO:0008360">
    <property type="term" value="P:regulation of cell shape"/>
    <property type="evidence" value="ECO:0007669"/>
    <property type="project" value="UniProtKB-KW"/>
</dbReference>
<dbReference type="NCBIfam" id="NF010480">
    <property type="entry name" value="PRK13905.1"/>
    <property type="match status" value="1"/>
</dbReference>
<keyword evidence="16 20" id="KW-0131">Cell cycle</keyword>
<evidence type="ECO:0000256" key="6">
    <source>
        <dbReference type="ARBA" id="ARBA00012518"/>
    </source>
</evidence>
<keyword evidence="15 20" id="KW-0560">Oxidoreductase</keyword>
<organism evidence="22">
    <name type="scientific">Candidatus Berkiella cookevillensis</name>
    <dbReference type="NCBI Taxonomy" id="437022"/>
    <lineage>
        <taxon>Bacteria</taxon>
        <taxon>Pseudomonadati</taxon>
        <taxon>Pseudomonadota</taxon>
        <taxon>Gammaproteobacteria</taxon>
        <taxon>Candidatus Berkiellales</taxon>
        <taxon>Candidatus Berkiellaceae</taxon>
        <taxon>Candidatus Berkiella</taxon>
    </lineage>
</organism>
<evidence type="ECO:0000256" key="18">
    <source>
        <dbReference type="ARBA" id="ARBA00031026"/>
    </source>
</evidence>
<evidence type="ECO:0000256" key="14">
    <source>
        <dbReference type="ARBA" id="ARBA00022984"/>
    </source>
</evidence>
<evidence type="ECO:0000256" key="20">
    <source>
        <dbReference type="HAMAP-Rule" id="MF_00037"/>
    </source>
</evidence>
<dbReference type="STRING" id="437022.CC99x_01592"/>
<dbReference type="SUPFAM" id="SSF56194">
    <property type="entry name" value="Uridine diphospho-N-Acetylenolpyruvylglucosamine reductase, MurB, C-terminal domain"/>
    <property type="match status" value="1"/>
</dbReference>
<dbReference type="GO" id="GO:0009252">
    <property type="term" value="P:peptidoglycan biosynthetic process"/>
    <property type="evidence" value="ECO:0007669"/>
    <property type="project" value="UniProtKB-UniRule"/>
</dbReference>
<dbReference type="Gene3D" id="3.30.43.10">
    <property type="entry name" value="Uridine Diphospho-n-acetylenolpyruvylglucosamine Reductase, domain 2"/>
    <property type="match status" value="1"/>
</dbReference>
<reference evidence="23" key="2">
    <citation type="journal article" date="2016" name="Genome Announc.">
        <title>Draft Genome Sequences of Two Novel Amoeba-Resistant Intranuclear Bacteria, 'Candidatus Berkiella cookevillensis' and 'Candidatus Berkiella aquae'.</title>
        <authorList>
            <person name="Mehari Y.T."/>
            <person name="Arivett B.A."/>
            <person name="Farone A.L."/>
            <person name="Gunderson J.H."/>
            <person name="Farone M.B."/>
        </authorList>
    </citation>
    <scope>NUCLEOTIDE SEQUENCE</scope>
    <source>
        <strain evidence="23">CC99</strain>
    </source>
</reference>
<protein>
    <recommendedName>
        <fullName evidence="7 20">UDP-N-acetylenolpyruvoylglucosamine reductase</fullName>
        <ecNumber evidence="6 20">1.3.1.98</ecNumber>
    </recommendedName>
    <alternativeName>
        <fullName evidence="18 20">UDP-N-acetylmuramate dehydrogenase</fullName>
    </alternativeName>
</protein>
<sequence>MSKGASAEESLHAHVIFERKIFPLAAMTSWHIGGAAEVLIQPTEGAQLSHYLKALPAETPLSWLGLGSNVLIRDQGVEGVVICTRSLTTLALQEDGSIYADAGVTCAKFARFCCKHGFEDGAFFAGIPGTIGGALAMNAGAFGGETWEWVQAVRIITQKGDILQRTPNDYAIAYRSVSKQNSSMKDLDKEAFLGAFFRFPHKLSMNGLEKIKVLLRQRAQTQPIGTLNCGSVYRNPEKEFAAKLIESCGLKGFRIGGAAVSEKHANFIINENNASSDDIEQLMIEVEKTVYLKYQIKLEKEVRIIGKSDLFAKTRSV</sequence>
<dbReference type="OrthoDB" id="9804753at2"/>
<dbReference type="InterPro" id="IPR011601">
    <property type="entry name" value="MurB_C"/>
</dbReference>
<evidence type="ECO:0000256" key="3">
    <source>
        <dbReference type="ARBA" id="ARBA00004496"/>
    </source>
</evidence>
<evidence type="ECO:0000256" key="16">
    <source>
        <dbReference type="ARBA" id="ARBA00023306"/>
    </source>
</evidence>
<keyword evidence="8 20" id="KW-0963">Cytoplasm</keyword>
<dbReference type="InterPro" id="IPR036318">
    <property type="entry name" value="FAD-bd_PCMH-like_sf"/>
</dbReference>
<feature type="active site" evidence="20">
    <location>
        <position position="175"/>
    </location>
</feature>
<dbReference type="Gene3D" id="3.90.78.10">
    <property type="entry name" value="UDP-N-acetylenolpyruvoylglucosamine reductase, C-terminal domain"/>
    <property type="match status" value="1"/>
</dbReference>
<evidence type="ECO:0000256" key="9">
    <source>
        <dbReference type="ARBA" id="ARBA00022618"/>
    </source>
</evidence>
<evidence type="ECO:0000256" key="12">
    <source>
        <dbReference type="ARBA" id="ARBA00022857"/>
    </source>
</evidence>
<comment type="subcellular location">
    <subcellularLocation>
        <location evidence="3 20">Cytoplasm</location>
    </subcellularLocation>
</comment>
<dbReference type="InterPro" id="IPR036635">
    <property type="entry name" value="MurB_C_sf"/>
</dbReference>
<keyword evidence="9 20" id="KW-0132">Cell division</keyword>
<reference evidence="22" key="1">
    <citation type="submission" date="2015-09" db="EMBL/GenBank/DDBJ databases">
        <title>Draft Genome Sequences of Two Novel Amoeba-resistant Intranuclear Bacteria, Candidatus Berkiella cookevillensis and Candidatus Berkiella aquae.</title>
        <authorList>
            <person name="Mehari Y.T."/>
            <person name="Arivett B.A."/>
            <person name="Farone A.L."/>
            <person name="Gunderson J.H."/>
            <person name="Farone M.B."/>
        </authorList>
    </citation>
    <scope>NUCLEOTIDE SEQUENCE [LARGE SCALE GENOMIC DNA]</scope>
    <source>
        <strain evidence="22">CC99</strain>
    </source>
</reference>
<dbReference type="PANTHER" id="PTHR21071">
    <property type="entry name" value="UDP-N-ACETYLENOLPYRUVOYLGLUCOSAMINE REDUCTASE"/>
    <property type="match status" value="1"/>
</dbReference>
<dbReference type="SUPFAM" id="SSF56176">
    <property type="entry name" value="FAD-binding/transporter-associated domain-like"/>
    <property type="match status" value="1"/>
</dbReference>
<comment type="catalytic activity">
    <reaction evidence="19 20">
        <text>UDP-N-acetyl-alpha-D-muramate + NADP(+) = UDP-N-acetyl-3-O-(1-carboxyvinyl)-alpha-D-glucosamine + NADPH + H(+)</text>
        <dbReference type="Rhea" id="RHEA:12248"/>
        <dbReference type="ChEBI" id="CHEBI:15378"/>
        <dbReference type="ChEBI" id="CHEBI:57783"/>
        <dbReference type="ChEBI" id="CHEBI:58349"/>
        <dbReference type="ChEBI" id="CHEBI:68483"/>
        <dbReference type="ChEBI" id="CHEBI:70757"/>
        <dbReference type="EC" id="1.3.1.98"/>
    </reaction>
</comment>
<comment type="caution">
    <text evidence="22">The sequence shown here is derived from an EMBL/GenBank/DDBJ whole genome shotgun (WGS) entry which is preliminary data.</text>
</comment>
<evidence type="ECO:0000313" key="23">
    <source>
        <dbReference type="EMBL" id="MCS5708141.1"/>
    </source>
</evidence>
<dbReference type="Gene3D" id="3.30.465.10">
    <property type="match status" value="1"/>
</dbReference>
<gene>
    <name evidence="20 22" type="primary">murB</name>
    <name evidence="23" type="ORF">CC99x_004415</name>
    <name evidence="22" type="ORF">CC99x_01592</name>
</gene>
<dbReference type="UniPathway" id="UPA00219"/>
<evidence type="ECO:0000256" key="4">
    <source>
        <dbReference type="ARBA" id="ARBA00004752"/>
    </source>
</evidence>
<evidence type="ECO:0000259" key="21">
    <source>
        <dbReference type="PROSITE" id="PS51387"/>
    </source>
</evidence>
<keyword evidence="12 20" id="KW-0521">NADP</keyword>
<dbReference type="HAMAP" id="MF_00037">
    <property type="entry name" value="MurB"/>
    <property type="match status" value="1"/>
</dbReference>
<dbReference type="InterPro" id="IPR006094">
    <property type="entry name" value="Oxid_FAD_bind_N"/>
</dbReference>
<evidence type="ECO:0000256" key="17">
    <source>
        <dbReference type="ARBA" id="ARBA00023316"/>
    </source>
</evidence>
<keyword evidence="13 20" id="KW-0133">Cell shape</keyword>
<dbReference type="PATRIC" id="fig|1590042.3.peg.1616"/>
<evidence type="ECO:0000256" key="15">
    <source>
        <dbReference type="ARBA" id="ARBA00023002"/>
    </source>
</evidence>
<keyword evidence="10 20" id="KW-0285">Flavoprotein</keyword>
<dbReference type="EMBL" id="LKHV01000007">
    <property type="protein sequence ID" value="KRG18380.1"/>
    <property type="molecule type" value="Genomic_DNA"/>
</dbReference>
<evidence type="ECO:0000256" key="19">
    <source>
        <dbReference type="ARBA" id="ARBA00048914"/>
    </source>
</evidence>
<dbReference type="GO" id="GO:0071949">
    <property type="term" value="F:FAD binding"/>
    <property type="evidence" value="ECO:0007669"/>
    <property type="project" value="InterPro"/>
</dbReference>
<dbReference type="GO" id="GO:0051301">
    <property type="term" value="P:cell division"/>
    <property type="evidence" value="ECO:0007669"/>
    <property type="project" value="UniProtKB-KW"/>
</dbReference>